<organism evidence="3 4">
    <name type="scientific">Ficus carica</name>
    <name type="common">Common fig</name>
    <dbReference type="NCBI Taxonomy" id="3494"/>
    <lineage>
        <taxon>Eukaryota</taxon>
        <taxon>Viridiplantae</taxon>
        <taxon>Streptophyta</taxon>
        <taxon>Embryophyta</taxon>
        <taxon>Tracheophyta</taxon>
        <taxon>Spermatophyta</taxon>
        <taxon>Magnoliopsida</taxon>
        <taxon>eudicotyledons</taxon>
        <taxon>Gunneridae</taxon>
        <taxon>Pentapetalae</taxon>
        <taxon>rosids</taxon>
        <taxon>fabids</taxon>
        <taxon>Rosales</taxon>
        <taxon>Moraceae</taxon>
        <taxon>Ficeae</taxon>
        <taxon>Ficus</taxon>
    </lineage>
</organism>
<dbReference type="InterPro" id="IPR042105">
    <property type="entry name" value="Ribosomal_bL31_sf"/>
</dbReference>
<evidence type="ECO:0000313" key="3">
    <source>
        <dbReference type="EMBL" id="GMN51650.1"/>
    </source>
</evidence>
<dbReference type="CDD" id="cd23697">
    <property type="entry name" value="At5g55125"/>
    <property type="match status" value="1"/>
</dbReference>
<dbReference type="EMBL" id="BTGU01000038">
    <property type="protein sequence ID" value="GMN51650.1"/>
    <property type="molecule type" value="Genomic_DNA"/>
</dbReference>
<dbReference type="Proteomes" id="UP001187192">
    <property type="component" value="Unassembled WGS sequence"/>
</dbReference>
<dbReference type="AlphaFoldDB" id="A0AA88AGE4"/>
<keyword evidence="2" id="KW-0687">Ribonucleoprotein</keyword>
<evidence type="ECO:0000256" key="1">
    <source>
        <dbReference type="ARBA" id="ARBA00022980"/>
    </source>
</evidence>
<evidence type="ECO:0008006" key="5">
    <source>
        <dbReference type="Google" id="ProtNLM"/>
    </source>
</evidence>
<dbReference type="PANTHER" id="PTHR37264:SF1">
    <property type="entry name" value="RIBOSOMAL PROTEIN L31"/>
    <property type="match status" value="1"/>
</dbReference>
<dbReference type="GO" id="GO:1990904">
    <property type="term" value="C:ribonucleoprotein complex"/>
    <property type="evidence" value="ECO:0007669"/>
    <property type="project" value="UniProtKB-KW"/>
</dbReference>
<evidence type="ECO:0000256" key="2">
    <source>
        <dbReference type="ARBA" id="ARBA00023274"/>
    </source>
</evidence>
<gene>
    <name evidence="3" type="ORF">TIFTF001_020799</name>
</gene>
<accession>A0AA88AGE4</accession>
<dbReference type="Gene3D" id="4.10.830.30">
    <property type="entry name" value="Ribosomal protein L31"/>
    <property type="match status" value="1"/>
</dbReference>
<keyword evidence="4" id="KW-1185">Reference proteome</keyword>
<protein>
    <recommendedName>
        <fullName evidence="5">50S ribosomal protein L31</fullName>
    </recommendedName>
</protein>
<evidence type="ECO:0000313" key="4">
    <source>
        <dbReference type="Proteomes" id="UP001187192"/>
    </source>
</evidence>
<sequence>MKKGIHPQMKWVSVVTEDGRLMHVMMAKMHHAGQVFHMKAKRQMAQSIGRIAKFRQRYGMGTPEQGTAEKPQK</sequence>
<dbReference type="PANTHER" id="PTHR37264">
    <property type="entry name" value="RIBOSOMAL PROTEIN L31"/>
    <property type="match status" value="1"/>
</dbReference>
<comment type="caution">
    <text evidence="3">The sequence shown here is derived from an EMBL/GenBank/DDBJ whole genome shotgun (WGS) entry which is preliminary data.</text>
</comment>
<proteinExistence type="predicted"/>
<name>A0AA88AGE4_FICCA</name>
<reference evidence="3" key="1">
    <citation type="submission" date="2023-07" db="EMBL/GenBank/DDBJ databases">
        <title>draft genome sequence of fig (Ficus carica).</title>
        <authorList>
            <person name="Takahashi T."/>
            <person name="Nishimura K."/>
        </authorList>
    </citation>
    <scope>NUCLEOTIDE SEQUENCE</scope>
</reference>
<dbReference type="InterPro" id="IPR034704">
    <property type="entry name" value="Ribosomal_bL28/bL31-like_sf"/>
</dbReference>
<dbReference type="SUPFAM" id="SSF143800">
    <property type="entry name" value="L28p-like"/>
    <property type="match status" value="1"/>
</dbReference>
<keyword evidence="1" id="KW-0689">Ribosomal protein</keyword>
<dbReference type="GO" id="GO:0005840">
    <property type="term" value="C:ribosome"/>
    <property type="evidence" value="ECO:0007669"/>
    <property type="project" value="UniProtKB-KW"/>
</dbReference>